<evidence type="ECO:0000256" key="2">
    <source>
        <dbReference type="ARBA" id="ARBA00023136"/>
    </source>
</evidence>
<dbReference type="GO" id="GO:0019867">
    <property type="term" value="C:outer membrane"/>
    <property type="evidence" value="ECO:0007669"/>
    <property type="project" value="InterPro"/>
</dbReference>
<dbReference type="InterPro" id="IPR008816">
    <property type="entry name" value="Gly_zipper_2TM_dom"/>
</dbReference>
<comment type="caution">
    <text evidence="5">The sequence shown here is derived from an EMBL/GenBank/DDBJ whole genome shotgun (WGS) entry which is preliminary data.</text>
</comment>
<comment type="subcellular location">
    <subcellularLocation>
        <location evidence="1">Membrane</location>
    </subcellularLocation>
</comment>
<evidence type="ECO:0000313" key="6">
    <source>
        <dbReference type="Proteomes" id="UP000519004"/>
    </source>
</evidence>
<reference evidence="5 6" key="1">
    <citation type="submission" date="2020-08" db="EMBL/GenBank/DDBJ databases">
        <title>Genomic Encyclopedia of Type Strains, Phase IV (KMG-IV): sequencing the most valuable type-strain genomes for metagenomic binning, comparative biology and taxonomic classification.</title>
        <authorList>
            <person name="Goeker M."/>
        </authorList>
    </citation>
    <scope>NUCLEOTIDE SEQUENCE [LARGE SCALE GENOMIC DNA]</scope>
    <source>
        <strain evidence="5 6">DSM 25897</strain>
    </source>
</reference>
<protein>
    <submittedName>
        <fullName evidence="5">Outer membrane lipoprotein SlyB</fullName>
    </submittedName>
</protein>
<feature type="chain" id="PRO_5031536003" evidence="3">
    <location>
        <begin position="20"/>
        <end position="147"/>
    </location>
</feature>
<feature type="signal peptide" evidence="3">
    <location>
        <begin position="1"/>
        <end position="19"/>
    </location>
</feature>
<keyword evidence="3" id="KW-0732">Signal</keyword>
<dbReference type="AlphaFoldDB" id="A0A7W7Y1A7"/>
<evidence type="ECO:0000256" key="1">
    <source>
        <dbReference type="ARBA" id="ARBA00004370"/>
    </source>
</evidence>
<name>A0A7W7Y1A7_9GAMM</name>
<keyword evidence="2" id="KW-0472">Membrane</keyword>
<dbReference type="PANTHER" id="PTHR35603">
    <property type="match status" value="1"/>
</dbReference>
<accession>A0A7W7Y1A7</accession>
<keyword evidence="5" id="KW-0449">Lipoprotein</keyword>
<sequence>MNIRLILLPVLALFLAACASSPQYGGGYGPAPGGYARCYDCGTVERIEEVRGERQATGTGAVLGGIVGGVLGNQVGGGSGKKAATAAGAIAGAVAGNELEKNVQAAPTYDIFIRMDDGRRIVVNQRDLAGIRIGSYVRVSGGRATLR</sequence>
<dbReference type="RefSeq" id="WP_183948721.1">
    <property type="nucleotide sequence ID" value="NZ_JACHHX010000013.1"/>
</dbReference>
<keyword evidence="6" id="KW-1185">Reference proteome</keyword>
<gene>
    <name evidence="5" type="ORF">HNQ58_001958</name>
</gene>
<feature type="domain" description="Glycine zipper 2TM" evidence="4">
    <location>
        <begin position="60"/>
        <end position="99"/>
    </location>
</feature>
<dbReference type="PANTHER" id="PTHR35603:SF2">
    <property type="entry name" value="OUTER MEMBRANE LIPOPROTEIN"/>
    <property type="match status" value="1"/>
</dbReference>
<dbReference type="Proteomes" id="UP000519004">
    <property type="component" value="Unassembled WGS sequence"/>
</dbReference>
<organism evidence="5 6">
    <name type="scientific">Rehaibacterium terrae</name>
    <dbReference type="NCBI Taxonomy" id="1341696"/>
    <lineage>
        <taxon>Bacteria</taxon>
        <taxon>Pseudomonadati</taxon>
        <taxon>Pseudomonadota</taxon>
        <taxon>Gammaproteobacteria</taxon>
        <taxon>Lysobacterales</taxon>
        <taxon>Lysobacteraceae</taxon>
        <taxon>Rehaibacterium</taxon>
    </lineage>
</organism>
<dbReference type="Pfam" id="PF05433">
    <property type="entry name" value="Rick_17kDa_Anti"/>
    <property type="match status" value="1"/>
</dbReference>
<dbReference type="EMBL" id="JACHHX010000013">
    <property type="protein sequence ID" value="MBB5016048.1"/>
    <property type="molecule type" value="Genomic_DNA"/>
</dbReference>
<evidence type="ECO:0000256" key="3">
    <source>
        <dbReference type="SAM" id="SignalP"/>
    </source>
</evidence>
<dbReference type="InterPro" id="IPR051407">
    <property type="entry name" value="Bact_OM_lipoprot/Surf_antigen"/>
</dbReference>
<evidence type="ECO:0000259" key="4">
    <source>
        <dbReference type="Pfam" id="PF05433"/>
    </source>
</evidence>
<proteinExistence type="predicted"/>
<evidence type="ECO:0000313" key="5">
    <source>
        <dbReference type="EMBL" id="MBB5016048.1"/>
    </source>
</evidence>
<dbReference type="PROSITE" id="PS51257">
    <property type="entry name" value="PROKAR_LIPOPROTEIN"/>
    <property type="match status" value="1"/>
</dbReference>